<sequence length="69" mass="8088">MMLILCCHELCKFGLIKAPHHRIPFDEMNLLQMVGASLQHQTKFHELSLRTDAVSKRLPYCYSTYIFFA</sequence>
<protein>
    <submittedName>
        <fullName evidence="1">Uncharacterized protein</fullName>
    </submittedName>
</protein>
<organism evidence="1 2">
    <name type="scientific">Smallanthus sonchifolius</name>
    <dbReference type="NCBI Taxonomy" id="185202"/>
    <lineage>
        <taxon>Eukaryota</taxon>
        <taxon>Viridiplantae</taxon>
        <taxon>Streptophyta</taxon>
        <taxon>Embryophyta</taxon>
        <taxon>Tracheophyta</taxon>
        <taxon>Spermatophyta</taxon>
        <taxon>Magnoliopsida</taxon>
        <taxon>eudicotyledons</taxon>
        <taxon>Gunneridae</taxon>
        <taxon>Pentapetalae</taxon>
        <taxon>asterids</taxon>
        <taxon>campanulids</taxon>
        <taxon>Asterales</taxon>
        <taxon>Asteraceae</taxon>
        <taxon>Asteroideae</taxon>
        <taxon>Heliantheae alliance</taxon>
        <taxon>Millerieae</taxon>
        <taxon>Smallanthus</taxon>
    </lineage>
</organism>
<name>A0ACB9HXF9_9ASTR</name>
<evidence type="ECO:0000313" key="2">
    <source>
        <dbReference type="Proteomes" id="UP001056120"/>
    </source>
</evidence>
<reference evidence="2" key="1">
    <citation type="journal article" date="2022" name="Mol. Ecol. Resour.">
        <title>The genomes of chicory, endive, great burdock and yacon provide insights into Asteraceae palaeo-polyploidization history and plant inulin production.</title>
        <authorList>
            <person name="Fan W."/>
            <person name="Wang S."/>
            <person name="Wang H."/>
            <person name="Wang A."/>
            <person name="Jiang F."/>
            <person name="Liu H."/>
            <person name="Zhao H."/>
            <person name="Xu D."/>
            <person name="Zhang Y."/>
        </authorList>
    </citation>
    <scope>NUCLEOTIDE SEQUENCE [LARGE SCALE GENOMIC DNA]</scope>
    <source>
        <strain evidence="2">cv. Yunnan</strain>
    </source>
</reference>
<reference evidence="1 2" key="2">
    <citation type="journal article" date="2022" name="Mol. Ecol. Resour.">
        <title>The genomes of chicory, endive, great burdock and yacon provide insights into Asteraceae paleo-polyploidization history and plant inulin production.</title>
        <authorList>
            <person name="Fan W."/>
            <person name="Wang S."/>
            <person name="Wang H."/>
            <person name="Wang A."/>
            <person name="Jiang F."/>
            <person name="Liu H."/>
            <person name="Zhao H."/>
            <person name="Xu D."/>
            <person name="Zhang Y."/>
        </authorList>
    </citation>
    <scope>NUCLEOTIDE SEQUENCE [LARGE SCALE GENOMIC DNA]</scope>
    <source>
        <strain evidence="2">cv. Yunnan</strain>
        <tissue evidence="1">Leaves</tissue>
    </source>
</reference>
<gene>
    <name evidence="1" type="ORF">L1987_28742</name>
</gene>
<keyword evidence="2" id="KW-1185">Reference proteome</keyword>
<accession>A0ACB9HXF9</accession>
<comment type="caution">
    <text evidence="1">The sequence shown here is derived from an EMBL/GenBank/DDBJ whole genome shotgun (WGS) entry which is preliminary data.</text>
</comment>
<evidence type="ECO:0000313" key="1">
    <source>
        <dbReference type="EMBL" id="KAI3800648.1"/>
    </source>
</evidence>
<proteinExistence type="predicted"/>
<dbReference type="EMBL" id="CM042027">
    <property type="protein sequence ID" value="KAI3800648.1"/>
    <property type="molecule type" value="Genomic_DNA"/>
</dbReference>
<dbReference type="Proteomes" id="UP001056120">
    <property type="component" value="Linkage Group LG10"/>
</dbReference>